<comment type="caution">
    <text evidence="3">The sequence shown here is derived from an EMBL/GenBank/DDBJ whole genome shotgun (WGS) entry which is preliminary data.</text>
</comment>
<gene>
    <name evidence="3" type="ORF">KP509_15G042600</name>
</gene>
<dbReference type="Pfam" id="PF02230">
    <property type="entry name" value="Abhydrolase_2"/>
    <property type="match status" value="1"/>
</dbReference>
<dbReference type="EMBL" id="CM035420">
    <property type="protein sequence ID" value="KAH7404784.1"/>
    <property type="molecule type" value="Genomic_DNA"/>
</dbReference>
<dbReference type="AlphaFoldDB" id="A0A8T2T3U0"/>
<dbReference type="Proteomes" id="UP000825935">
    <property type="component" value="Chromosome 15"/>
</dbReference>
<dbReference type="PANTHER" id="PTHR46234">
    <property type="entry name" value="ALPHA/BETA-HYDROLASES SUPERFAMILY PROTEIN"/>
    <property type="match status" value="1"/>
</dbReference>
<feature type="signal peptide" evidence="1">
    <location>
        <begin position="1"/>
        <end position="25"/>
    </location>
</feature>
<dbReference type="Gene3D" id="3.40.50.1820">
    <property type="entry name" value="alpha/beta hydrolase"/>
    <property type="match status" value="1"/>
</dbReference>
<evidence type="ECO:0000313" key="3">
    <source>
        <dbReference type="EMBL" id="KAH7404784.1"/>
    </source>
</evidence>
<reference evidence="3" key="1">
    <citation type="submission" date="2021-08" db="EMBL/GenBank/DDBJ databases">
        <title>WGS assembly of Ceratopteris richardii.</title>
        <authorList>
            <person name="Marchant D.B."/>
            <person name="Chen G."/>
            <person name="Jenkins J."/>
            <person name="Shu S."/>
            <person name="Leebens-Mack J."/>
            <person name="Grimwood J."/>
            <person name="Schmutz J."/>
            <person name="Soltis P."/>
            <person name="Soltis D."/>
            <person name="Chen Z.-H."/>
        </authorList>
    </citation>
    <scope>NUCLEOTIDE SEQUENCE</scope>
    <source>
        <strain evidence="3">Whitten #5841</strain>
        <tissue evidence="3">Leaf</tissue>
    </source>
</reference>
<evidence type="ECO:0000313" key="4">
    <source>
        <dbReference type="Proteomes" id="UP000825935"/>
    </source>
</evidence>
<name>A0A8T2T3U0_CERRI</name>
<feature type="chain" id="PRO_5035806427" description="Phospholipase/carboxylesterase/thioesterase domain-containing protein" evidence="1">
    <location>
        <begin position="26"/>
        <end position="279"/>
    </location>
</feature>
<dbReference type="GO" id="GO:0016787">
    <property type="term" value="F:hydrolase activity"/>
    <property type="evidence" value="ECO:0007669"/>
    <property type="project" value="InterPro"/>
</dbReference>
<dbReference type="SUPFAM" id="SSF53474">
    <property type="entry name" value="alpha/beta-Hydrolases"/>
    <property type="match status" value="1"/>
</dbReference>
<sequence>MTSFSLTRSLLGFLLDPLCCCRVRSLSMASASASSQRMSSGRKLTFGKTHLIRPKGEHKATVVWLHGLGDVGSSWVPALQDLQLENIKWLVPTAPVQSVAVMGGFPVNAWFDVGSLSEDEPNDLEGLDASAAHIAKLLSEEPADVKLGVGGFSQGAATSLYSTACSVLGSYGDGSDFPCKLDITVTISGWLPSARTLQHRFREKPHATEQAKNYPIFMGHGTSDDIVLYKYGQKSASTLQGMGFDSIDFKTYQWLGHTTSSAEMKDIFAFFKEKLQLEA</sequence>
<evidence type="ECO:0000259" key="2">
    <source>
        <dbReference type="Pfam" id="PF02230"/>
    </source>
</evidence>
<dbReference type="InterPro" id="IPR003140">
    <property type="entry name" value="PLipase/COase/thioEstase"/>
</dbReference>
<dbReference type="OrthoDB" id="2418081at2759"/>
<dbReference type="OMA" id="LEYPHIK"/>
<dbReference type="InterPro" id="IPR029058">
    <property type="entry name" value="AB_hydrolase_fold"/>
</dbReference>
<accession>A0A8T2T3U0</accession>
<evidence type="ECO:0000256" key="1">
    <source>
        <dbReference type="SAM" id="SignalP"/>
    </source>
</evidence>
<proteinExistence type="predicted"/>
<keyword evidence="4" id="KW-1185">Reference proteome</keyword>
<keyword evidence="1" id="KW-0732">Signal</keyword>
<feature type="domain" description="Phospholipase/carboxylesterase/thioesterase" evidence="2">
    <location>
        <begin position="51"/>
        <end position="272"/>
    </location>
</feature>
<organism evidence="3 4">
    <name type="scientific">Ceratopteris richardii</name>
    <name type="common">Triangle waterfern</name>
    <dbReference type="NCBI Taxonomy" id="49495"/>
    <lineage>
        <taxon>Eukaryota</taxon>
        <taxon>Viridiplantae</taxon>
        <taxon>Streptophyta</taxon>
        <taxon>Embryophyta</taxon>
        <taxon>Tracheophyta</taxon>
        <taxon>Polypodiopsida</taxon>
        <taxon>Polypodiidae</taxon>
        <taxon>Polypodiales</taxon>
        <taxon>Pteridineae</taxon>
        <taxon>Pteridaceae</taxon>
        <taxon>Parkerioideae</taxon>
        <taxon>Ceratopteris</taxon>
    </lineage>
</organism>
<protein>
    <recommendedName>
        <fullName evidence="2">Phospholipase/carboxylesterase/thioesterase domain-containing protein</fullName>
    </recommendedName>
</protein>